<dbReference type="Proteomes" id="UP000095280">
    <property type="component" value="Unplaced"/>
</dbReference>
<dbReference type="WBParaSite" id="maker-uti_cns_0007418-snap-gene-0.7-mRNA-1">
    <property type="protein sequence ID" value="maker-uti_cns_0007418-snap-gene-0.7-mRNA-1"/>
    <property type="gene ID" value="maker-uti_cns_0007418-snap-gene-0.7"/>
</dbReference>
<dbReference type="AlphaFoldDB" id="A0A1I8HQJ0"/>
<organism evidence="2 3">
    <name type="scientific">Macrostomum lignano</name>
    <dbReference type="NCBI Taxonomy" id="282301"/>
    <lineage>
        <taxon>Eukaryota</taxon>
        <taxon>Metazoa</taxon>
        <taxon>Spiralia</taxon>
        <taxon>Lophotrochozoa</taxon>
        <taxon>Platyhelminthes</taxon>
        <taxon>Rhabditophora</taxon>
        <taxon>Macrostomorpha</taxon>
        <taxon>Macrostomida</taxon>
        <taxon>Macrostomidae</taxon>
        <taxon>Macrostomum</taxon>
    </lineage>
</organism>
<evidence type="ECO:0000256" key="1">
    <source>
        <dbReference type="SAM" id="SignalP"/>
    </source>
</evidence>
<evidence type="ECO:0000313" key="2">
    <source>
        <dbReference type="Proteomes" id="UP000095280"/>
    </source>
</evidence>
<keyword evidence="2" id="KW-1185">Reference proteome</keyword>
<feature type="signal peptide" evidence="1">
    <location>
        <begin position="1"/>
        <end position="20"/>
    </location>
</feature>
<name>A0A1I8HQJ0_9PLAT</name>
<proteinExistence type="predicted"/>
<evidence type="ECO:0000313" key="3">
    <source>
        <dbReference type="WBParaSite" id="maker-uti_cns_0007418-snap-gene-0.7-mRNA-1"/>
    </source>
</evidence>
<protein>
    <submittedName>
        <fullName evidence="3">Secreted protein</fullName>
    </submittedName>
</protein>
<feature type="chain" id="PRO_5009320341" evidence="1">
    <location>
        <begin position="21"/>
        <end position="79"/>
    </location>
</feature>
<reference evidence="3" key="1">
    <citation type="submission" date="2016-11" db="UniProtKB">
        <authorList>
            <consortium name="WormBaseParasite"/>
        </authorList>
    </citation>
    <scope>IDENTIFICATION</scope>
</reference>
<accession>A0A1I8HQJ0</accession>
<sequence length="79" mass="9405">MQTWRLLLPLCLFCLPAINCQLRVERNKISSVFWEYHAWSRNTGENYRATTINGSCRCLKLKLPSSIWWQLAVHHFIQL</sequence>
<keyword evidence="1" id="KW-0732">Signal</keyword>